<dbReference type="InterPro" id="IPR036962">
    <property type="entry name" value="Glyco_hydro_3_N_sf"/>
</dbReference>
<protein>
    <submittedName>
        <fullName evidence="3">Beta-D-xylosidase 1</fullName>
    </submittedName>
</protein>
<dbReference type="Gene3D" id="3.20.20.300">
    <property type="entry name" value="Glycoside hydrolase, family 3, N-terminal domain"/>
    <property type="match status" value="1"/>
</dbReference>
<comment type="caution">
    <text evidence="3">The sequence shown here is derived from an EMBL/GenBank/DDBJ whole genome shotgun (WGS) entry which is preliminary data.</text>
</comment>
<dbReference type="EMBL" id="BMAT01008242">
    <property type="protein sequence ID" value="GFR80929.1"/>
    <property type="molecule type" value="Genomic_DNA"/>
</dbReference>
<dbReference type="PANTHER" id="PTHR42721:SF42">
    <property type="entry name" value="FIBRONECTIN TYPE III-LIKE DOMAIN-CONTAINING PROTEIN"/>
    <property type="match status" value="1"/>
</dbReference>
<keyword evidence="4" id="KW-1185">Reference proteome</keyword>
<evidence type="ECO:0000313" key="3">
    <source>
        <dbReference type="EMBL" id="GFR80929.1"/>
    </source>
</evidence>
<feature type="signal peptide" evidence="2">
    <location>
        <begin position="1"/>
        <end position="16"/>
    </location>
</feature>
<dbReference type="GO" id="GO:0045493">
    <property type="term" value="P:xylan catabolic process"/>
    <property type="evidence" value="ECO:0007669"/>
    <property type="project" value="InterPro"/>
</dbReference>
<gene>
    <name evidence="3" type="ORF">ElyMa_004057400</name>
</gene>
<keyword evidence="2" id="KW-0732">Signal</keyword>
<proteinExistence type="predicted"/>
<keyword evidence="1" id="KW-0378">Hydrolase</keyword>
<dbReference type="InterPro" id="IPR044993">
    <property type="entry name" value="BXL"/>
</dbReference>
<feature type="chain" id="PRO_5043898721" evidence="2">
    <location>
        <begin position="17"/>
        <end position="122"/>
    </location>
</feature>
<dbReference type="PANTHER" id="PTHR42721">
    <property type="entry name" value="SUGAR HYDROLASE-RELATED"/>
    <property type="match status" value="1"/>
</dbReference>
<dbReference type="GO" id="GO:0031222">
    <property type="term" value="P:arabinan catabolic process"/>
    <property type="evidence" value="ECO:0007669"/>
    <property type="project" value="TreeGrafter"/>
</dbReference>
<dbReference type="SUPFAM" id="SSF51445">
    <property type="entry name" value="(Trans)glycosidases"/>
    <property type="match status" value="1"/>
</dbReference>
<dbReference type="Proteomes" id="UP000762676">
    <property type="component" value="Unassembled WGS sequence"/>
</dbReference>
<reference evidence="3 4" key="1">
    <citation type="journal article" date="2021" name="Elife">
        <title>Chloroplast acquisition without the gene transfer in kleptoplastic sea slugs, Plakobranchus ocellatus.</title>
        <authorList>
            <person name="Maeda T."/>
            <person name="Takahashi S."/>
            <person name="Yoshida T."/>
            <person name="Shimamura S."/>
            <person name="Takaki Y."/>
            <person name="Nagai Y."/>
            <person name="Toyoda A."/>
            <person name="Suzuki Y."/>
            <person name="Arimoto A."/>
            <person name="Ishii H."/>
            <person name="Satoh N."/>
            <person name="Nishiyama T."/>
            <person name="Hasebe M."/>
            <person name="Maruyama T."/>
            <person name="Minagawa J."/>
            <person name="Obokata J."/>
            <person name="Shigenobu S."/>
        </authorList>
    </citation>
    <scope>NUCLEOTIDE SEQUENCE [LARGE SCALE GENOMIC DNA]</scope>
</reference>
<dbReference type="AlphaFoldDB" id="A0AAV4G649"/>
<dbReference type="GO" id="GO:0046556">
    <property type="term" value="F:alpha-L-arabinofuranosidase activity"/>
    <property type="evidence" value="ECO:0007669"/>
    <property type="project" value="TreeGrafter"/>
</dbReference>
<organism evidence="3 4">
    <name type="scientific">Elysia marginata</name>
    <dbReference type="NCBI Taxonomy" id="1093978"/>
    <lineage>
        <taxon>Eukaryota</taxon>
        <taxon>Metazoa</taxon>
        <taxon>Spiralia</taxon>
        <taxon>Lophotrochozoa</taxon>
        <taxon>Mollusca</taxon>
        <taxon>Gastropoda</taxon>
        <taxon>Heterobranchia</taxon>
        <taxon>Euthyneura</taxon>
        <taxon>Panpulmonata</taxon>
        <taxon>Sacoglossa</taxon>
        <taxon>Placobranchoidea</taxon>
        <taxon>Plakobranchidae</taxon>
        <taxon>Elysia</taxon>
    </lineage>
</organism>
<name>A0AAV4G649_9GAST</name>
<accession>A0AAV4G649</accession>
<evidence type="ECO:0000313" key="4">
    <source>
        <dbReference type="Proteomes" id="UP000762676"/>
    </source>
</evidence>
<sequence>MLLSLMSSILIPLVISLTISSLSVSSSSPGLITMEVKDFPFRNTSLPWDKRVDDLVSRLTLSEIQLQMARGGAGDKGGPAPAISRLGIGPYQWDTECLTGDAQAPGVATGFPTSIGMAASFE</sequence>
<evidence type="ECO:0000256" key="1">
    <source>
        <dbReference type="ARBA" id="ARBA00022801"/>
    </source>
</evidence>
<dbReference type="InterPro" id="IPR017853">
    <property type="entry name" value="GH"/>
</dbReference>
<evidence type="ECO:0000256" key="2">
    <source>
        <dbReference type="SAM" id="SignalP"/>
    </source>
</evidence>
<dbReference type="GO" id="GO:0009044">
    <property type="term" value="F:xylan 1,4-beta-xylosidase activity"/>
    <property type="evidence" value="ECO:0007669"/>
    <property type="project" value="InterPro"/>
</dbReference>